<evidence type="ECO:0000256" key="1">
    <source>
        <dbReference type="SAM" id="MobiDB-lite"/>
    </source>
</evidence>
<keyword evidence="2" id="KW-0732">Signal</keyword>
<dbReference type="EMBL" id="MN577573">
    <property type="protein sequence ID" value="QGT50945.1"/>
    <property type="molecule type" value="Genomic_DNA"/>
</dbReference>
<organism evidence="4">
    <name type="scientific">uncultured Bacillota bacterium</name>
    <dbReference type="NCBI Taxonomy" id="344338"/>
    <lineage>
        <taxon>Bacteria</taxon>
        <taxon>Bacillati</taxon>
        <taxon>Bacillota</taxon>
        <taxon>environmental samples</taxon>
    </lineage>
</organism>
<feature type="signal peptide" evidence="2">
    <location>
        <begin position="1"/>
        <end position="25"/>
    </location>
</feature>
<feature type="domain" description="SLH" evidence="3">
    <location>
        <begin position="660"/>
        <end position="715"/>
    </location>
</feature>
<name>A0A650F4F1_9FIRM</name>
<gene>
    <name evidence="4" type="ORF">Firmicute1046_0210</name>
</gene>
<dbReference type="Pfam" id="PF00395">
    <property type="entry name" value="SLH"/>
    <property type="match status" value="3"/>
</dbReference>
<feature type="domain" description="SLH" evidence="3">
    <location>
        <begin position="601"/>
        <end position="659"/>
    </location>
</feature>
<evidence type="ECO:0000313" key="4">
    <source>
        <dbReference type="EMBL" id="QGT50945.1"/>
    </source>
</evidence>
<dbReference type="InterPro" id="IPR051465">
    <property type="entry name" value="Cell_Envelope_Struct_Comp"/>
</dbReference>
<protein>
    <recommendedName>
        <fullName evidence="3">SLH domain-containing protein</fullName>
    </recommendedName>
</protein>
<dbReference type="AlphaFoldDB" id="A0A650F4F1"/>
<evidence type="ECO:0000256" key="2">
    <source>
        <dbReference type="SAM" id="SignalP"/>
    </source>
</evidence>
<feature type="compositionally biased region" description="Gly residues" evidence="1">
    <location>
        <begin position="495"/>
        <end position="510"/>
    </location>
</feature>
<sequence length="715" mass="77252">MRKNRLLSVLTAIALLCCCISVVYADIARETNVVLTVEECSTMGADGIYHLRLRAEVTYAGGNAAGGERVALVLLGNQKTDLSDYVVPVKISGVPHSAYLYYVTEGKADADGICNFDFSTFLPEMRQKGDFLYAYAGSPAAFSSAVQGGLELPGNPKKVKTTLRSGSQEINSFEVPKTDMRVLGEVEASVFDMFGTELEIQPEAWKIYSYAKDFSRAIEVADTQMKIENGQLIVYPDANVLANRKIAVEALYRDLNQKTIVSEMADFPHDIMVQAPAAPYLVIRVSQEGYITIPDEAEQVNTLVFTAYPVDAFGAAVQGADIHWTVTGLDKDASAEQIEFPSQDTGESYVVRIRSGAKNLRNKTFAVSAVWTMPGTEITCEPYRVQMMSNGETPYHVEISGESEITVSNSDIKENYTAKLVGQDGKEYTAQSVLWQLANPYYNVSMDRSGTLKVFKGVESGTAVITAEIFSDSLPTGRTEKGSFVVTLVSRGSGSNSGSGGSGGGGGGGSSAMIFPEKLSQTETPNGNIPPLVSQEPVIASDLTENHWAAVELQKMLEHEYIRGDGESGDLRPDDNITREELAAVLLRVLQIPVKAGVDLTVDDNSSEWAAGILSAAQEEGILHGDENGNLNGKNFAQRAEVVLMLSRALQLPYGSGGVLENFADADTIPVWAQVETAGMIQAGLLKGYEDNTLRLNENVTRAEAFVLISRCMGE</sequence>
<dbReference type="InterPro" id="IPR001119">
    <property type="entry name" value="SLH_dom"/>
</dbReference>
<evidence type="ECO:0000259" key="3">
    <source>
        <dbReference type="PROSITE" id="PS51272"/>
    </source>
</evidence>
<reference evidence="4" key="1">
    <citation type="journal article" date="2020" name="J. ISSAAS">
        <title>Lactobacilli and other gastrointestinal microbiota of Peromyscus leucopus, reservoir host for agents of Lyme disease and other zoonoses in North America.</title>
        <authorList>
            <person name="Milovic A."/>
            <person name="Bassam K."/>
            <person name="Shao H."/>
            <person name="Chatzistamou I."/>
            <person name="Tufts D.M."/>
            <person name="Diuk-Wasser M."/>
            <person name="Barbour A.G."/>
        </authorList>
    </citation>
    <scope>NUCLEOTIDE SEQUENCE</scope>
    <source>
        <strain evidence="4">LL40</strain>
    </source>
</reference>
<feature type="chain" id="PRO_5024977535" description="SLH domain-containing protein" evidence="2">
    <location>
        <begin position="26"/>
        <end position="715"/>
    </location>
</feature>
<proteinExistence type="predicted"/>
<dbReference type="PANTHER" id="PTHR43308:SF5">
    <property type="entry name" value="S-LAYER PROTEIN _ PEPTIDOGLYCAN ENDO-BETA-N-ACETYLGLUCOSAMINIDASE"/>
    <property type="match status" value="1"/>
</dbReference>
<feature type="domain" description="SLH" evidence="3">
    <location>
        <begin position="536"/>
        <end position="600"/>
    </location>
</feature>
<dbReference type="PROSITE" id="PS51272">
    <property type="entry name" value="SLH"/>
    <property type="match status" value="3"/>
</dbReference>
<feature type="region of interest" description="Disordered" evidence="1">
    <location>
        <begin position="492"/>
        <end position="514"/>
    </location>
</feature>
<dbReference type="PANTHER" id="PTHR43308">
    <property type="entry name" value="OUTER MEMBRANE PROTEIN ALPHA-RELATED"/>
    <property type="match status" value="1"/>
</dbReference>
<accession>A0A650F4F1</accession>